<dbReference type="Pfam" id="PF13191">
    <property type="entry name" value="AAA_16"/>
    <property type="match status" value="1"/>
</dbReference>
<dbReference type="GO" id="GO:0005524">
    <property type="term" value="F:ATP binding"/>
    <property type="evidence" value="ECO:0007669"/>
    <property type="project" value="UniProtKB-KW"/>
</dbReference>
<dbReference type="RefSeq" id="WP_067438880.1">
    <property type="nucleotide sequence ID" value="NZ_CP016438.1"/>
</dbReference>
<evidence type="ECO:0000256" key="1">
    <source>
        <dbReference type="ARBA" id="ARBA00022741"/>
    </source>
</evidence>
<evidence type="ECO:0000313" key="5">
    <source>
        <dbReference type="Proteomes" id="UP000092598"/>
    </source>
</evidence>
<dbReference type="PROSITE" id="PS50043">
    <property type="entry name" value="HTH_LUXR_2"/>
    <property type="match status" value="1"/>
</dbReference>
<dbReference type="PATRIC" id="fig|1915.4.peg.6055"/>
<dbReference type="InterPro" id="IPR041664">
    <property type="entry name" value="AAA_16"/>
</dbReference>
<dbReference type="SMART" id="SM00421">
    <property type="entry name" value="HTH_LUXR"/>
    <property type="match status" value="1"/>
</dbReference>
<protein>
    <submittedName>
        <fullName evidence="4">Putative regulatory protein</fullName>
    </submittedName>
</protein>
<dbReference type="InterPro" id="IPR016032">
    <property type="entry name" value="Sig_transdc_resp-reg_C-effctor"/>
</dbReference>
<keyword evidence="5" id="KW-1185">Reference proteome</keyword>
<evidence type="ECO:0000259" key="3">
    <source>
        <dbReference type="PROSITE" id="PS50043"/>
    </source>
</evidence>
<dbReference type="GO" id="GO:0004016">
    <property type="term" value="F:adenylate cyclase activity"/>
    <property type="evidence" value="ECO:0007669"/>
    <property type="project" value="TreeGrafter"/>
</dbReference>
<dbReference type="InterPro" id="IPR036388">
    <property type="entry name" value="WH-like_DNA-bd_sf"/>
</dbReference>
<dbReference type="KEGG" id="sls:SLINC_5458"/>
<dbReference type="InterPro" id="IPR027417">
    <property type="entry name" value="P-loop_NTPase"/>
</dbReference>
<feature type="domain" description="HTH luxR-type" evidence="3">
    <location>
        <begin position="876"/>
        <end position="941"/>
    </location>
</feature>
<sequence>MRLVNVPLTGRQQQLAVLSEALAALRDGRGGCLIVEGPAGIGKSRLLTEAMAQARLLGLATAEATSAELDRIVPLHTLLTALRSGSPPVLDARASRELAGRLDNRYLVLDSLGEAVAEFAVHRPLVIAIDDAQWTDELSALAARILIPALSTSPVLWLLGWRPEAVSAPIAPVIATAVAHGATRLELQPLPEAGIAEFCRHALHAEPDPDLVELLGQSGGNPFLLEQLLHTLVEEGRIRVEDGTARTAGDQDAGMLLSPSSLAAISRQLTALGPLARRLLDTAAVLGRPFTLHEAAGLAGVPMSHLLEAVEETVRAGVLHPAGSELAFVHDLLRQGVYQMLAGPVRHALHREASVILRSQGSSALETAEHVLRSARKGDRHSVDLLAEAAQPLAERAPGTGAELLLHAVRLSADHDERRPQLASQAIRMLAEVGRLSDCHRLAEEILATGADPDAEAAIRLGVVDALKHAGRNAESAEAAEKALQQPGLSGANRALLLSVQAHALLYDGELSGLPRADAAAAEAIALGSAESAAPAVVFGRSARSVAAWARGDFTAAVDEARQAVRLAEEQGDSAARRHPALWLGRALGAQDRLAEAAAVLEAGQREARRLGTAWSYPLWHYHHAELAVAAGQLQDAATEAEAGSAVAEQMEVSALRVPLLCLSAEIALRCEGVQAARDLLDAARRLVESGVGLMPEDLAWPQAMLQVATGETAAAYATLADVYRALPDRQVLPARDPANGPALVRLALRAGRRPQAEAAAAAAAGLAGREGSTECAAAAAQHAEALLRGGRHGGRLLRDAVEKYRVAGLRPLALAAALEDAGQAAQSGGSVAQALADYREAAAGYEACGAVQDSERALRAVRALGARNAATAPAPKAGWAALTSAELRVARLVAEGLTNRAAAERLFLSPHTVDTHLRHVFAKLAVSSRVELTRLVVLHEG</sequence>
<dbReference type="STRING" id="1915.SLINC_5458"/>
<dbReference type="SUPFAM" id="SSF46894">
    <property type="entry name" value="C-terminal effector domain of the bipartite response regulators"/>
    <property type="match status" value="1"/>
</dbReference>
<dbReference type="GO" id="GO:0005737">
    <property type="term" value="C:cytoplasm"/>
    <property type="evidence" value="ECO:0007669"/>
    <property type="project" value="TreeGrafter"/>
</dbReference>
<dbReference type="CDD" id="cd06170">
    <property type="entry name" value="LuxR_C_like"/>
    <property type="match status" value="1"/>
</dbReference>
<dbReference type="Pfam" id="PF00196">
    <property type="entry name" value="GerE"/>
    <property type="match status" value="1"/>
</dbReference>
<dbReference type="GO" id="GO:0003677">
    <property type="term" value="F:DNA binding"/>
    <property type="evidence" value="ECO:0007669"/>
    <property type="project" value="InterPro"/>
</dbReference>
<accession>A0A1B1MH16</accession>
<gene>
    <name evidence="4" type="ORF">SLINC_5458</name>
</gene>
<dbReference type="PANTHER" id="PTHR16305:SF35">
    <property type="entry name" value="TRANSCRIPTIONAL ACTIVATOR DOMAIN"/>
    <property type="match status" value="1"/>
</dbReference>
<proteinExistence type="predicted"/>
<dbReference type="AlphaFoldDB" id="A0A1B1MH16"/>
<dbReference type="SUPFAM" id="SSF52540">
    <property type="entry name" value="P-loop containing nucleoside triphosphate hydrolases"/>
    <property type="match status" value="1"/>
</dbReference>
<keyword evidence="2" id="KW-0067">ATP-binding</keyword>
<dbReference type="PRINTS" id="PR00038">
    <property type="entry name" value="HTHLUXR"/>
</dbReference>
<name>A0A1B1MH16_STRLN</name>
<dbReference type="EMBL" id="CP016438">
    <property type="protein sequence ID" value="ANS67682.1"/>
    <property type="molecule type" value="Genomic_DNA"/>
</dbReference>
<dbReference type="PANTHER" id="PTHR16305">
    <property type="entry name" value="TESTICULAR SOLUBLE ADENYLYL CYCLASE"/>
    <property type="match status" value="1"/>
</dbReference>
<reference evidence="4 5" key="1">
    <citation type="submission" date="2016-07" db="EMBL/GenBank/DDBJ databases">
        <title>Enhancement of antibiotic productionsby engineered nitrateutilization in actinobacteria.</title>
        <authorList>
            <person name="Meng S.C."/>
        </authorList>
    </citation>
    <scope>NUCLEOTIDE SEQUENCE [LARGE SCALE GENOMIC DNA]</scope>
    <source>
        <strain evidence="4 5">NRRL 2936</strain>
    </source>
</reference>
<dbReference type="InterPro" id="IPR000792">
    <property type="entry name" value="Tscrpt_reg_LuxR_C"/>
</dbReference>
<dbReference type="Gene3D" id="1.10.10.10">
    <property type="entry name" value="Winged helix-like DNA-binding domain superfamily/Winged helix DNA-binding domain"/>
    <property type="match status" value="1"/>
</dbReference>
<organism evidence="4 5">
    <name type="scientific">Streptomyces lincolnensis</name>
    <dbReference type="NCBI Taxonomy" id="1915"/>
    <lineage>
        <taxon>Bacteria</taxon>
        <taxon>Bacillati</taxon>
        <taxon>Actinomycetota</taxon>
        <taxon>Actinomycetes</taxon>
        <taxon>Kitasatosporales</taxon>
        <taxon>Streptomycetaceae</taxon>
        <taxon>Streptomyces</taxon>
    </lineage>
</organism>
<evidence type="ECO:0000313" key="4">
    <source>
        <dbReference type="EMBL" id="ANS67682.1"/>
    </source>
</evidence>
<dbReference type="Proteomes" id="UP000092598">
    <property type="component" value="Chromosome"/>
</dbReference>
<keyword evidence="1" id="KW-0547">Nucleotide-binding</keyword>
<dbReference type="GO" id="GO:0006355">
    <property type="term" value="P:regulation of DNA-templated transcription"/>
    <property type="evidence" value="ECO:0007669"/>
    <property type="project" value="InterPro"/>
</dbReference>
<evidence type="ECO:0000256" key="2">
    <source>
        <dbReference type="ARBA" id="ARBA00022840"/>
    </source>
</evidence>